<sequence>MIRRKFRQKPYRRSLAASNAAPWLRLGALLLALAALGLLLALVIVPWFSRWAESGLPYPWSEPTPAPSAPPAAPTAPPAADGPVRSFVPGAEADFRRVADASVFDGTLLFAAGDDAAAARLYRLDLACGALSAIDAAPQNDAFRFPVENDRYLAVFDARAEGGGDIRVLDRQHDAWRTVRTVEAGAPRLRLDGSRLAWLEEEDGGACALYLCDLSAPEDEPAAIVRAEEAGGLSAPYLTENRLIYADGAADDAVIHSVFPAGGEPSSFPVGGPAFEPQAAGTSWAWMSAPEGGELYLSAGSAAPRCIAHGVAAYCLSGDAAVYGVADMVFCCRIADGSTRLLSDTGTRAQLLCAGDGYAVWRVPGGAARDMIQYLRLG</sequence>
<dbReference type="AlphaFoldDB" id="A0A9D1N460"/>
<dbReference type="EMBL" id="DVNZ01000213">
    <property type="protein sequence ID" value="HIU94832.1"/>
    <property type="molecule type" value="Genomic_DNA"/>
</dbReference>
<gene>
    <name evidence="2" type="ORF">IAD24_06690</name>
</gene>
<dbReference type="Proteomes" id="UP000824128">
    <property type="component" value="Unassembled WGS sequence"/>
</dbReference>
<evidence type="ECO:0008006" key="4">
    <source>
        <dbReference type="Google" id="ProtNLM"/>
    </source>
</evidence>
<dbReference type="SUPFAM" id="SSF82171">
    <property type="entry name" value="DPP6 N-terminal domain-like"/>
    <property type="match status" value="1"/>
</dbReference>
<accession>A0A9D1N460</accession>
<evidence type="ECO:0000256" key="1">
    <source>
        <dbReference type="SAM" id="MobiDB-lite"/>
    </source>
</evidence>
<proteinExistence type="predicted"/>
<feature type="region of interest" description="Disordered" evidence="1">
    <location>
        <begin position="62"/>
        <end position="83"/>
    </location>
</feature>
<feature type="compositionally biased region" description="Pro residues" evidence="1">
    <location>
        <begin position="62"/>
        <end position="77"/>
    </location>
</feature>
<comment type="caution">
    <text evidence="2">The sequence shown here is derived from an EMBL/GenBank/DDBJ whole genome shotgun (WGS) entry which is preliminary data.</text>
</comment>
<evidence type="ECO:0000313" key="2">
    <source>
        <dbReference type="EMBL" id="HIU94832.1"/>
    </source>
</evidence>
<organism evidence="2 3">
    <name type="scientific">Candidatus Aphodomorpha intestinavium</name>
    <dbReference type="NCBI Taxonomy" id="2840672"/>
    <lineage>
        <taxon>Bacteria</taxon>
        <taxon>Bacillati</taxon>
        <taxon>Bacillota</taxon>
        <taxon>Clostridia</taxon>
        <taxon>Eubacteriales</taxon>
        <taxon>Candidatus Aphodomorpha</taxon>
    </lineage>
</organism>
<protein>
    <recommendedName>
        <fullName evidence="4">Translocation protein TolB</fullName>
    </recommendedName>
</protein>
<reference evidence="2" key="2">
    <citation type="journal article" date="2021" name="PeerJ">
        <title>Extensive microbial diversity within the chicken gut microbiome revealed by metagenomics and culture.</title>
        <authorList>
            <person name="Gilroy R."/>
            <person name="Ravi A."/>
            <person name="Getino M."/>
            <person name="Pursley I."/>
            <person name="Horton D.L."/>
            <person name="Alikhan N.F."/>
            <person name="Baker D."/>
            <person name="Gharbi K."/>
            <person name="Hall N."/>
            <person name="Watson M."/>
            <person name="Adriaenssens E.M."/>
            <person name="Foster-Nyarko E."/>
            <person name="Jarju S."/>
            <person name="Secka A."/>
            <person name="Antonio M."/>
            <person name="Oren A."/>
            <person name="Chaudhuri R.R."/>
            <person name="La Ragione R."/>
            <person name="Hildebrand F."/>
            <person name="Pallen M.J."/>
        </authorList>
    </citation>
    <scope>NUCLEOTIDE SEQUENCE</scope>
    <source>
        <strain evidence="2">ChiGjej2B2-16831</strain>
    </source>
</reference>
<reference evidence="2" key="1">
    <citation type="submission" date="2020-10" db="EMBL/GenBank/DDBJ databases">
        <authorList>
            <person name="Gilroy R."/>
        </authorList>
    </citation>
    <scope>NUCLEOTIDE SEQUENCE</scope>
    <source>
        <strain evidence="2">ChiGjej2B2-16831</strain>
    </source>
</reference>
<evidence type="ECO:0000313" key="3">
    <source>
        <dbReference type="Proteomes" id="UP000824128"/>
    </source>
</evidence>
<name>A0A9D1N460_9FIRM</name>